<protein>
    <recommendedName>
        <fullName evidence="3">Protein ALP1-like</fullName>
    </recommendedName>
</protein>
<gene>
    <name evidence="1" type="ORF">F2P56_019333</name>
</gene>
<evidence type="ECO:0000313" key="1">
    <source>
        <dbReference type="EMBL" id="KAF5463416.1"/>
    </source>
</evidence>
<dbReference type="InterPro" id="IPR006912">
    <property type="entry name" value="Harbinger_derived_prot"/>
</dbReference>
<dbReference type="Gramene" id="Jr08_21390_p1">
    <property type="protein sequence ID" value="cds.Jr08_21390_p1"/>
    <property type="gene ID" value="Jr08_21390"/>
</dbReference>
<organism evidence="1 2">
    <name type="scientific">Juglans regia</name>
    <name type="common">English walnut</name>
    <dbReference type="NCBI Taxonomy" id="51240"/>
    <lineage>
        <taxon>Eukaryota</taxon>
        <taxon>Viridiplantae</taxon>
        <taxon>Streptophyta</taxon>
        <taxon>Embryophyta</taxon>
        <taxon>Tracheophyta</taxon>
        <taxon>Spermatophyta</taxon>
        <taxon>Magnoliopsida</taxon>
        <taxon>eudicotyledons</taxon>
        <taxon>Gunneridae</taxon>
        <taxon>Pentapetalae</taxon>
        <taxon>rosids</taxon>
        <taxon>fabids</taxon>
        <taxon>Fagales</taxon>
        <taxon>Juglandaceae</taxon>
        <taxon>Juglans</taxon>
    </lineage>
</organism>
<dbReference type="AlphaFoldDB" id="A0A834CSK9"/>
<name>A0A834CSK9_JUGRE</name>
<reference evidence="1" key="1">
    <citation type="submission" date="2015-10" db="EMBL/GenBank/DDBJ databases">
        <authorList>
            <person name="Martinez-Garcia P.J."/>
            <person name="Crepeau M.W."/>
            <person name="Puiu D."/>
            <person name="Gonzalez-Ibeas D."/>
            <person name="Whalen J."/>
            <person name="Stevens K."/>
            <person name="Paul R."/>
            <person name="Butterfield T."/>
            <person name="Britton M."/>
            <person name="Reagan R."/>
            <person name="Chakraborty S."/>
            <person name="Walawage S.L."/>
            <person name="Vasquez-Gross H.A."/>
            <person name="Cardeno C."/>
            <person name="Famula R."/>
            <person name="Pratt K."/>
            <person name="Kuruganti S."/>
            <person name="Aradhya M.K."/>
            <person name="Leslie C.A."/>
            <person name="Dandekar A.M."/>
            <person name="Salzberg S.L."/>
            <person name="Wegrzyn J.L."/>
            <person name="Langley C.H."/>
            <person name="Neale D.B."/>
        </authorList>
    </citation>
    <scope>NUCLEOTIDE SEQUENCE</scope>
    <source>
        <tissue evidence="1">Leaves</tissue>
    </source>
</reference>
<dbReference type="PANTHER" id="PTHR47150">
    <property type="entry name" value="OS12G0169200 PROTEIN"/>
    <property type="match status" value="1"/>
</dbReference>
<dbReference type="Proteomes" id="UP000619265">
    <property type="component" value="Unassembled WGS sequence"/>
</dbReference>
<evidence type="ECO:0000313" key="2">
    <source>
        <dbReference type="Proteomes" id="UP000619265"/>
    </source>
</evidence>
<proteinExistence type="predicted"/>
<evidence type="ECO:0008006" key="3">
    <source>
        <dbReference type="Google" id="ProtNLM"/>
    </source>
</evidence>
<dbReference type="EMBL" id="LIHL02000008">
    <property type="protein sequence ID" value="KAF5463416.1"/>
    <property type="molecule type" value="Genomic_DNA"/>
</dbReference>
<dbReference type="PANTHER" id="PTHR47150:SF7">
    <property type="entry name" value="NUCLEASE"/>
    <property type="match status" value="1"/>
</dbReference>
<dbReference type="Pfam" id="PF04827">
    <property type="entry name" value="Plant_tran"/>
    <property type="match status" value="1"/>
</dbReference>
<reference evidence="1" key="2">
    <citation type="submission" date="2020-03" db="EMBL/GenBank/DDBJ databases">
        <title>Walnut 2.0.</title>
        <authorList>
            <person name="Marrano A."/>
            <person name="Britton M."/>
            <person name="Zimin A.V."/>
            <person name="Zaini P.A."/>
            <person name="Workman R."/>
            <person name="Puiu D."/>
            <person name="Bianco L."/>
            <person name="Allen B.J."/>
            <person name="Troggio M."/>
            <person name="Leslie C.A."/>
            <person name="Timp W."/>
            <person name="Dendekar A."/>
            <person name="Salzberg S.L."/>
            <person name="Neale D.B."/>
        </authorList>
    </citation>
    <scope>NUCLEOTIDE SEQUENCE</scope>
    <source>
        <tissue evidence="1">Leaves</tissue>
    </source>
</reference>
<accession>A0A834CSK9</accession>
<comment type="caution">
    <text evidence="1">The sequence shown here is derived from an EMBL/GenBank/DDBJ whole genome shotgun (WGS) entry which is preliminary data.</text>
</comment>
<sequence length="116" mass="13373">MILSPQGNKKNNFVQAQGSARKDIERAFGILQQRFAILRGPFRMFKVKKLTNIMMSCVILHNMIIEDERDDNEDPNIEYDQLDDEVPELSRLILQTSSSVIIILETTQHIISSKQI</sequence>